<evidence type="ECO:0000313" key="3">
    <source>
        <dbReference type="Proteomes" id="UP001262582"/>
    </source>
</evidence>
<dbReference type="InterPro" id="IPR043502">
    <property type="entry name" value="DNA/RNA_pol_sf"/>
</dbReference>
<dbReference type="Pfam" id="PF00817">
    <property type="entry name" value="IMS"/>
    <property type="match status" value="1"/>
</dbReference>
<name>A0ABU3DAG8_9FLAO</name>
<dbReference type="PROSITE" id="PS50173">
    <property type="entry name" value="UMUC"/>
    <property type="match status" value="1"/>
</dbReference>
<evidence type="ECO:0000313" key="2">
    <source>
        <dbReference type="EMBL" id="MDT0678349.1"/>
    </source>
</evidence>
<dbReference type="Proteomes" id="UP001262582">
    <property type="component" value="Unassembled WGS sequence"/>
</dbReference>
<reference evidence="2 3" key="1">
    <citation type="submission" date="2023-09" db="EMBL/GenBank/DDBJ databases">
        <authorList>
            <person name="Rey-Velasco X."/>
        </authorList>
    </citation>
    <scope>NUCLEOTIDE SEQUENCE [LARGE SCALE GENOMIC DNA]</scope>
    <source>
        <strain evidence="2 3">F117</strain>
    </source>
</reference>
<comment type="caution">
    <text evidence="2">The sequence shown here is derived from an EMBL/GenBank/DDBJ whole genome shotgun (WGS) entry which is preliminary data.</text>
</comment>
<dbReference type="SUPFAM" id="SSF56672">
    <property type="entry name" value="DNA/RNA polymerases"/>
    <property type="match status" value="1"/>
</dbReference>
<organism evidence="2 3">
    <name type="scientific">Autumnicola musiva</name>
    <dbReference type="NCBI Taxonomy" id="3075589"/>
    <lineage>
        <taxon>Bacteria</taxon>
        <taxon>Pseudomonadati</taxon>
        <taxon>Bacteroidota</taxon>
        <taxon>Flavobacteriia</taxon>
        <taxon>Flavobacteriales</taxon>
        <taxon>Flavobacteriaceae</taxon>
        <taxon>Autumnicola</taxon>
    </lineage>
</organism>
<feature type="domain" description="UmuC" evidence="1">
    <location>
        <begin position="2"/>
        <end position="71"/>
    </location>
</feature>
<dbReference type="PANTHER" id="PTHR11076">
    <property type="entry name" value="DNA REPAIR POLYMERASE UMUC / TRANSFERASE FAMILY MEMBER"/>
    <property type="match status" value="1"/>
</dbReference>
<dbReference type="EMBL" id="JAVRHK010000019">
    <property type="protein sequence ID" value="MDT0678349.1"/>
    <property type="molecule type" value="Genomic_DNA"/>
</dbReference>
<dbReference type="InterPro" id="IPR050116">
    <property type="entry name" value="DNA_polymerase-Y"/>
</dbReference>
<dbReference type="Gene3D" id="3.40.1170.60">
    <property type="match status" value="1"/>
</dbReference>
<dbReference type="InterPro" id="IPR001126">
    <property type="entry name" value="UmuC"/>
</dbReference>
<sequence>MFALVDCNNFYASCERVFDPTLNGKPVVVLSNNDGCVKARSNEAKALDIPMGAPAFQFQEIFNKHKVNIFPPIMPYTAI</sequence>
<keyword evidence="3" id="KW-1185">Reference proteome</keyword>
<dbReference type="PANTHER" id="PTHR11076:SF33">
    <property type="entry name" value="DNA POLYMERASE KAPPA"/>
    <property type="match status" value="1"/>
</dbReference>
<gene>
    <name evidence="2" type="ORF">RM539_17335</name>
</gene>
<proteinExistence type="predicted"/>
<evidence type="ECO:0000259" key="1">
    <source>
        <dbReference type="PROSITE" id="PS50173"/>
    </source>
</evidence>
<protein>
    <recommendedName>
        <fullName evidence="1">UmuC domain-containing protein</fullName>
    </recommendedName>
</protein>
<accession>A0ABU3DAG8</accession>